<dbReference type="InterPro" id="IPR011009">
    <property type="entry name" value="Kinase-like_dom_sf"/>
</dbReference>
<name>A0A6A3BJS5_HIBSY</name>
<evidence type="ECO:0000313" key="6">
    <source>
        <dbReference type="EMBL" id="KAE8715312.1"/>
    </source>
</evidence>
<dbReference type="SUPFAM" id="SSF56112">
    <property type="entry name" value="Protein kinase-like (PK-like)"/>
    <property type="match status" value="1"/>
</dbReference>
<dbReference type="PANTHER" id="PTHR47973">
    <property type="entry name" value="CYSTEINE-RICH RECEPTOR-LIKE PROTEIN KINASE 3"/>
    <property type="match status" value="1"/>
</dbReference>
<evidence type="ECO:0000256" key="1">
    <source>
        <dbReference type="ARBA" id="ARBA00022679"/>
    </source>
</evidence>
<dbReference type="Pfam" id="PF07714">
    <property type="entry name" value="PK_Tyr_Ser-Thr"/>
    <property type="match status" value="1"/>
</dbReference>
<dbReference type="InterPro" id="IPR001245">
    <property type="entry name" value="Ser-Thr/Tyr_kinase_cat_dom"/>
</dbReference>
<dbReference type="GO" id="GO:0004601">
    <property type="term" value="F:peroxidase activity"/>
    <property type="evidence" value="ECO:0007669"/>
    <property type="project" value="UniProtKB-KW"/>
</dbReference>
<comment type="caution">
    <text evidence="6">The sequence shown here is derived from an EMBL/GenBank/DDBJ whole genome shotgun (WGS) entry which is preliminary data.</text>
</comment>
<gene>
    <name evidence="6" type="ORF">F3Y22_tig00110177pilonHSYRG00053</name>
</gene>
<dbReference type="GO" id="GO:0005524">
    <property type="term" value="F:ATP binding"/>
    <property type="evidence" value="ECO:0007669"/>
    <property type="project" value="UniProtKB-KW"/>
</dbReference>
<feature type="domain" description="Serine-threonine/tyrosine-protein kinase catalytic" evidence="5">
    <location>
        <begin position="115"/>
        <end position="172"/>
    </location>
</feature>
<keyword evidence="7" id="KW-1185">Reference proteome</keyword>
<keyword evidence="2" id="KW-0547">Nucleotide-binding</keyword>
<dbReference type="InterPro" id="IPR052059">
    <property type="entry name" value="CR_Ser/Thr_kinase"/>
</dbReference>
<evidence type="ECO:0000256" key="2">
    <source>
        <dbReference type="ARBA" id="ARBA00022741"/>
    </source>
</evidence>
<keyword evidence="3" id="KW-0418">Kinase</keyword>
<organism evidence="6 7">
    <name type="scientific">Hibiscus syriacus</name>
    <name type="common">Rose of Sharon</name>
    <dbReference type="NCBI Taxonomy" id="106335"/>
    <lineage>
        <taxon>Eukaryota</taxon>
        <taxon>Viridiplantae</taxon>
        <taxon>Streptophyta</taxon>
        <taxon>Embryophyta</taxon>
        <taxon>Tracheophyta</taxon>
        <taxon>Spermatophyta</taxon>
        <taxon>Magnoliopsida</taxon>
        <taxon>eudicotyledons</taxon>
        <taxon>Gunneridae</taxon>
        <taxon>Pentapetalae</taxon>
        <taxon>rosids</taxon>
        <taxon>malvids</taxon>
        <taxon>Malvales</taxon>
        <taxon>Malvaceae</taxon>
        <taxon>Malvoideae</taxon>
        <taxon>Hibiscus</taxon>
    </lineage>
</organism>
<evidence type="ECO:0000256" key="4">
    <source>
        <dbReference type="ARBA" id="ARBA00022840"/>
    </source>
</evidence>
<protein>
    <submittedName>
        <fullName evidence="6">Peroxidase 12-like</fullName>
    </submittedName>
</protein>
<dbReference type="Gene3D" id="1.10.510.10">
    <property type="entry name" value="Transferase(Phosphotransferase) domain 1"/>
    <property type="match status" value="1"/>
</dbReference>
<keyword evidence="4" id="KW-0067">ATP-binding</keyword>
<dbReference type="AlphaFoldDB" id="A0A6A3BJS5"/>
<keyword evidence="1" id="KW-0808">Transferase</keyword>
<dbReference type="Proteomes" id="UP000436088">
    <property type="component" value="Unassembled WGS sequence"/>
</dbReference>
<evidence type="ECO:0000259" key="5">
    <source>
        <dbReference type="Pfam" id="PF07714"/>
    </source>
</evidence>
<evidence type="ECO:0000313" key="7">
    <source>
        <dbReference type="Proteomes" id="UP000436088"/>
    </source>
</evidence>
<dbReference type="EMBL" id="VEPZ02000862">
    <property type="protein sequence ID" value="KAE8715312.1"/>
    <property type="molecule type" value="Genomic_DNA"/>
</dbReference>
<sequence>MYGNIIQRNCALSTRKIECVCFWSPPLNQCKHKVGFKVTVPFIFRYVTDPALAKYGQTREEGRGRWVVIKVGDGQLGFSYVYKVTLSNGVTVAIKKLNLDAFQGLREFRAEMETLARQIQESRSHVSTQVAGSMGYMPPEYREGNTTAMVVADVYSYGILMIEIATQNRPSWPVKLEWKIIGRVVGSANGGSKPRNRNGI</sequence>
<evidence type="ECO:0000256" key="3">
    <source>
        <dbReference type="ARBA" id="ARBA00022777"/>
    </source>
</evidence>
<proteinExistence type="predicted"/>
<dbReference type="GO" id="GO:0004672">
    <property type="term" value="F:protein kinase activity"/>
    <property type="evidence" value="ECO:0007669"/>
    <property type="project" value="InterPro"/>
</dbReference>
<accession>A0A6A3BJS5</accession>
<reference evidence="6" key="1">
    <citation type="submission" date="2019-09" db="EMBL/GenBank/DDBJ databases">
        <title>Draft genome information of white flower Hibiscus syriacus.</title>
        <authorList>
            <person name="Kim Y.-M."/>
        </authorList>
    </citation>
    <scope>NUCLEOTIDE SEQUENCE [LARGE SCALE GENOMIC DNA]</scope>
    <source>
        <strain evidence="6">YM2019G1</strain>
    </source>
</reference>
<dbReference type="Gene3D" id="3.30.200.20">
    <property type="entry name" value="Phosphorylase Kinase, domain 1"/>
    <property type="match status" value="1"/>
</dbReference>